<reference evidence="3" key="1">
    <citation type="journal article" date="2018" name="Nat. Microbiol.">
        <title>Leveraging single-cell genomics to expand the fungal tree of life.</title>
        <authorList>
            <person name="Ahrendt S.R."/>
            <person name="Quandt C.A."/>
            <person name="Ciobanu D."/>
            <person name="Clum A."/>
            <person name="Salamov A."/>
            <person name="Andreopoulos B."/>
            <person name="Cheng J.F."/>
            <person name="Woyke T."/>
            <person name="Pelin A."/>
            <person name="Henrissat B."/>
            <person name="Reynolds N.K."/>
            <person name="Benny G.L."/>
            <person name="Smith M.E."/>
            <person name="James T.Y."/>
            <person name="Grigoriev I.V."/>
        </authorList>
    </citation>
    <scope>NUCLEOTIDE SEQUENCE [LARGE SCALE GENOMIC DNA]</scope>
</reference>
<dbReference type="PANTHER" id="PTHR11188">
    <property type="entry name" value="ARRESTIN DOMAIN CONTAINING PROTEIN"/>
    <property type="match status" value="1"/>
</dbReference>
<gene>
    <name evidence="2" type="ORF">BDK51DRAFT_33105</name>
</gene>
<proteinExistence type="predicted"/>
<dbReference type="OrthoDB" id="2111517at2759"/>
<keyword evidence="3" id="KW-1185">Reference proteome</keyword>
<organism evidence="2 3">
    <name type="scientific">Blyttiomyces helicus</name>
    <dbReference type="NCBI Taxonomy" id="388810"/>
    <lineage>
        <taxon>Eukaryota</taxon>
        <taxon>Fungi</taxon>
        <taxon>Fungi incertae sedis</taxon>
        <taxon>Chytridiomycota</taxon>
        <taxon>Chytridiomycota incertae sedis</taxon>
        <taxon>Chytridiomycetes</taxon>
        <taxon>Chytridiomycetes incertae sedis</taxon>
        <taxon>Blyttiomyces</taxon>
    </lineage>
</organism>
<dbReference type="InterPro" id="IPR014752">
    <property type="entry name" value="Arrestin-like_C"/>
</dbReference>
<feature type="non-terminal residue" evidence="2">
    <location>
        <position position="591"/>
    </location>
</feature>
<feature type="compositionally biased region" description="Polar residues" evidence="1">
    <location>
        <begin position="270"/>
        <end position="281"/>
    </location>
</feature>
<accession>A0A4P9VZM1</accession>
<feature type="region of interest" description="Disordered" evidence="1">
    <location>
        <begin position="269"/>
        <end position="297"/>
    </location>
</feature>
<feature type="compositionally biased region" description="Polar residues" evidence="1">
    <location>
        <begin position="515"/>
        <end position="535"/>
    </location>
</feature>
<feature type="compositionally biased region" description="Basic residues" evidence="1">
    <location>
        <begin position="504"/>
        <end position="513"/>
    </location>
</feature>
<dbReference type="GO" id="GO:0005829">
    <property type="term" value="C:cytosol"/>
    <property type="evidence" value="ECO:0007669"/>
    <property type="project" value="TreeGrafter"/>
</dbReference>
<sequence length="591" mass="65346">MKELLVSLVKIPNSGYIHGRYGIEPSQVRGILVLQSEVRHPLKLEKVSIKFIGQHRTPTNETEIAHLALDLLDEDTTKLEPGRREIPFSFVLPSNLPPTHKVISTLAHRAVSRVKYSIVAKVVWHGLFGSNRREVSTHIDLCVWPNPAKDAFVVNSILNPEGKKWSEVGTHVQYEASISNTVFSPGECFDFAFRIIPRGYRCLDVRLSIYECWGQPSEKSEADDMDSASGKRKIFSWSFAEIADCAISYSTLFDHRWYRLTIPQNPRPNPSTLCDSSSVQRPPSLRSEKSGSSHISRFSTHNPFLAPSKAASLKRTPSGSSLSSIPFPSLPCPDGGPAHVGMRVWHNCRITIELENVPPVILDQPVTILSVCTADVRKVLGVRPRGRSLDARSPRATSPINRFPTLGCGETRPLPRRGSLHGKVETSPVSPARDLSFRFGAPAEAQSAPEIDLQPSCDGPVPPVDDEEDDDDDDDSHYDTVRSEGRIGRALQRAREQLLENRQRSQRRERRQKTAFMTETQSVSSTGRNSITARSVASEDGAVPEAPLPRTGSLSHRRNFSGPRLKTSDSSLLPLNSASDRATTPLTASPT</sequence>
<name>A0A4P9VZM1_9FUNG</name>
<dbReference type="AlphaFoldDB" id="A0A4P9VZM1"/>
<dbReference type="EMBL" id="ML000325">
    <property type="protein sequence ID" value="RKO84243.1"/>
    <property type="molecule type" value="Genomic_DNA"/>
</dbReference>
<dbReference type="GO" id="GO:0031625">
    <property type="term" value="F:ubiquitin protein ligase binding"/>
    <property type="evidence" value="ECO:0007669"/>
    <property type="project" value="TreeGrafter"/>
</dbReference>
<evidence type="ECO:0000313" key="2">
    <source>
        <dbReference type="EMBL" id="RKO84243.1"/>
    </source>
</evidence>
<dbReference type="GO" id="GO:0070086">
    <property type="term" value="P:ubiquitin-dependent endocytosis"/>
    <property type="evidence" value="ECO:0007669"/>
    <property type="project" value="TreeGrafter"/>
</dbReference>
<feature type="compositionally biased region" description="Acidic residues" evidence="1">
    <location>
        <begin position="464"/>
        <end position="476"/>
    </location>
</feature>
<evidence type="ECO:0000256" key="1">
    <source>
        <dbReference type="SAM" id="MobiDB-lite"/>
    </source>
</evidence>
<dbReference type="GO" id="GO:0030674">
    <property type="term" value="F:protein-macromolecule adaptor activity"/>
    <property type="evidence" value="ECO:0007669"/>
    <property type="project" value="TreeGrafter"/>
</dbReference>
<dbReference type="Proteomes" id="UP000269721">
    <property type="component" value="Unassembled WGS sequence"/>
</dbReference>
<feature type="region of interest" description="Disordered" evidence="1">
    <location>
        <begin position="386"/>
        <end position="591"/>
    </location>
</feature>
<dbReference type="PANTHER" id="PTHR11188:SF17">
    <property type="entry name" value="FI21816P1"/>
    <property type="match status" value="1"/>
</dbReference>
<dbReference type="InterPro" id="IPR050357">
    <property type="entry name" value="Arrestin_domain-protein"/>
</dbReference>
<dbReference type="Gene3D" id="2.60.40.640">
    <property type="match status" value="1"/>
</dbReference>
<feature type="compositionally biased region" description="Basic and acidic residues" evidence="1">
    <location>
        <begin position="477"/>
        <end position="503"/>
    </location>
</feature>
<feature type="compositionally biased region" description="Polar residues" evidence="1">
    <location>
        <begin position="568"/>
        <end position="591"/>
    </location>
</feature>
<protein>
    <submittedName>
        <fullName evidence="2">Uncharacterized protein</fullName>
    </submittedName>
</protein>
<dbReference type="GO" id="GO:0005886">
    <property type="term" value="C:plasma membrane"/>
    <property type="evidence" value="ECO:0007669"/>
    <property type="project" value="TreeGrafter"/>
</dbReference>
<evidence type="ECO:0000313" key="3">
    <source>
        <dbReference type="Proteomes" id="UP000269721"/>
    </source>
</evidence>